<evidence type="ECO:0000313" key="1">
    <source>
        <dbReference type="EMBL" id="KAH7998650.1"/>
    </source>
</evidence>
<dbReference type="EMBL" id="CM037625">
    <property type="protein sequence ID" value="KAH7998650.1"/>
    <property type="molecule type" value="Genomic_DNA"/>
</dbReference>
<sequence>MPPPRPHRHLQPWRISPRSPPDGQPCEGGALLTDGADDAGQAAQPAVPPEMLRGPWWQLTSSFKGESVLTLPPHSFGINLAGTSQWGRNIARSPRPTCLGSLARSGPLGPAPPDCPEPPPHY</sequence>
<evidence type="ECO:0000313" key="2">
    <source>
        <dbReference type="Proteomes" id="UP000827872"/>
    </source>
</evidence>
<comment type="caution">
    <text evidence="1">The sequence shown here is derived from an EMBL/GenBank/DDBJ whole genome shotgun (WGS) entry which is preliminary data.</text>
</comment>
<gene>
    <name evidence="1" type="ORF">K3G42_018704</name>
</gene>
<protein>
    <submittedName>
        <fullName evidence="1">Uncharacterized protein</fullName>
    </submittedName>
</protein>
<keyword evidence="2" id="KW-1185">Reference proteome</keyword>
<accession>A0ACB8F104</accession>
<reference evidence="1" key="1">
    <citation type="submission" date="2021-08" db="EMBL/GenBank/DDBJ databases">
        <title>The first chromosome-level gecko genome reveals the dynamic sex chromosomes of Neotropical dwarf geckos (Sphaerodactylidae: Sphaerodactylus).</title>
        <authorList>
            <person name="Pinto B.J."/>
            <person name="Keating S.E."/>
            <person name="Gamble T."/>
        </authorList>
    </citation>
    <scope>NUCLEOTIDE SEQUENCE</scope>
    <source>
        <strain evidence="1">TG3544</strain>
    </source>
</reference>
<dbReference type="Proteomes" id="UP000827872">
    <property type="component" value="Linkage Group LG12"/>
</dbReference>
<name>A0ACB8F104_9SAUR</name>
<proteinExistence type="predicted"/>
<organism evidence="1 2">
    <name type="scientific">Sphaerodactylus townsendi</name>
    <dbReference type="NCBI Taxonomy" id="933632"/>
    <lineage>
        <taxon>Eukaryota</taxon>
        <taxon>Metazoa</taxon>
        <taxon>Chordata</taxon>
        <taxon>Craniata</taxon>
        <taxon>Vertebrata</taxon>
        <taxon>Euteleostomi</taxon>
        <taxon>Lepidosauria</taxon>
        <taxon>Squamata</taxon>
        <taxon>Bifurcata</taxon>
        <taxon>Gekkota</taxon>
        <taxon>Sphaerodactylidae</taxon>
        <taxon>Sphaerodactylus</taxon>
    </lineage>
</organism>